<evidence type="ECO:0000256" key="4">
    <source>
        <dbReference type="SAM" id="SignalP"/>
    </source>
</evidence>
<comment type="similarity">
    <text evidence="1">Belongs to the bacterial solute-binding protein 1 family.</text>
</comment>
<dbReference type="PANTHER" id="PTHR43649">
    <property type="entry name" value="ARABINOSE-BINDING PROTEIN-RELATED"/>
    <property type="match status" value="1"/>
</dbReference>
<evidence type="ECO:0000313" key="5">
    <source>
        <dbReference type="EMBL" id="MEQ4483256.1"/>
    </source>
</evidence>
<keyword evidence="2" id="KW-0813">Transport</keyword>
<dbReference type="PANTHER" id="PTHR43649:SF29">
    <property type="entry name" value="OSMOPROTECTIVE COMPOUNDS-BINDING PROTEIN GGTB"/>
    <property type="match status" value="1"/>
</dbReference>
<dbReference type="SUPFAM" id="SSF53850">
    <property type="entry name" value="Periplasmic binding protein-like II"/>
    <property type="match status" value="1"/>
</dbReference>
<keyword evidence="4" id="KW-0732">Signal</keyword>
<evidence type="ECO:0000313" key="6">
    <source>
        <dbReference type="Proteomes" id="UP001493487"/>
    </source>
</evidence>
<dbReference type="PROSITE" id="PS51257">
    <property type="entry name" value="PROKAR_LIPOPROTEIN"/>
    <property type="match status" value="1"/>
</dbReference>
<feature type="region of interest" description="Disordered" evidence="3">
    <location>
        <begin position="25"/>
        <end position="53"/>
    </location>
</feature>
<feature type="compositionally biased region" description="Polar residues" evidence="3">
    <location>
        <begin position="25"/>
        <end position="51"/>
    </location>
</feature>
<protein>
    <submittedName>
        <fullName evidence="5">Extracellular solute-binding protein</fullName>
    </submittedName>
</protein>
<dbReference type="EMBL" id="JASKHM010000006">
    <property type="protein sequence ID" value="MEQ4483256.1"/>
    <property type="molecule type" value="Genomic_DNA"/>
</dbReference>
<reference evidence="5 6" key="1">
    <citation type="journal article" date="2023" name="Genome Announc.">
        <title>Pan-Genome Analyses of the Genus Cohnella and Proposal of the Novel Species Cohnella silvisoli sp. nov., Isolated from Forest Soil.</title>
        <authorList>
            <person name="Wang C."/>
            <person name="Mao L."/>
            <person name="Bao G."/>
            <person name="Zhu H."/>
        </authorList>
    </citation>
    <scope>NUCLEOTIDE SEQUENCE [LARGE SCALE GENOMIC DNA]</scope>
    <source>
        <strain evidence="5 6">NL03-T5-1</strain>
    </source>
</reference>
<keyword evidence="6" id="KW-1185">Reference proteome</keyword>
<dbReference type="RefSeq" id="WP_232184395.1">
    <property type="nucleotide sequence ID" value="NZ_JAIOAP010000002.1"/>
</dbReference>
<evidence type="ECO:0000256" key="2">
    <source>
        <dbReference type="ARBA" id="ARBA00022448"/>
    </source>
</evidence>
<dbReference type="Pfam" id="PF01547">
    <property type="entry name" value="SBP_bac_1"/>
    <property type="match status" value="1"/>
</dbReference>
<dbReference type="InterPro" id="IPR006059">
    <property type="entry name" value="SBP"/>
</dbReference>
<proteinExistence type="inferred from homology"/>
<sequence>MLKKMGVQLFACLLIVSLIAGCGSNSNTSSSPEKTNEASSSGTPAESGTAESKNDEAFTITVSSWNLADEPLGIVKAYRETFEAIYKEKYPNAKIEYLNTPSDKYFDVLKAQMASASAADVVQLQWTQIPLFAKAGYLTDLSDMPFVASIDGSAKIQSTYKGAIYAAPFDISTNGVWYNRKLFADNNMTPPKSWDELLQIAETFKTQGITPFAGGFKDGWVAGMTVSVFTPNEYGSDSFELDVYNGKKKVNGPEIQAAFQKLQLLYEKGYFGPDALSNGWDLQRKLFEDGKAAMIIHGSYIAGLVNSEMKDKGGMETGFFALPHDKGGPVLSVGSGVLTAVNAKTKDVQRAKDLVTAMYDPKAQIVRDKDSGTFPAMKGIDIDYKEIGNKDFLQVVGSTKSVIAGRYLPPSTGDIFTKIFTKILAGKKFEPKWLDEVDRALEQDKALINPPE</sequence>
<evidence type="ECO:0000256" key="1">
    <source>
        <dbReference type="ARBA" id="ARBA00008520"/>
    </source>
</evidence>
<evidence type="ECO:0000256" key="3">
    <source>
        <dbReference type="SAM" id="MobiDB-lite"/>
    </source>
</evidence>
<feature type="chain" id="PRO_5045728303" evidence="4">
    <location>
        <begin position="21"/>
        <end position="452"/>
    </location>
</feature>
<dbReference type="Proteomes" id="UP001493487">
    <property type="component" value="Unassembled WGS sequence"/>
</dbReference>
<organism evidence="5 6">
    <name type="scientific">Cohnella silvisoli</name>
    <dbReference type="NCBI Taxonomy" id="2873699"/>
    <lineage>
        <taxon>Bacteria</taxon>
        <taxon>Bacillati</taxon>
        <taxon>Bacillota</taxon>
        <taxon>Bacilli</taxon>
        <taxon>Bacillales</taxon>
        <taxon>Paenibacillaceae</taxon>
        <taxon>Cohnella</taxon>
    </lineage>
</organism>
<dbReference type="InterPro" id="IPR050490">
    <property type="entry name" value="Bact_solute-bd_prot1"/>
</dbReference>
<accession>A0ABV1KTF1</accession>
<gene>
    <name evidence="5" type="ORF">QJS35_12730</name>
</gene>
<comment type="caution">
    <text evidence="5">The sequence shown here is derived from an EMBL/GenBank/DDBJ whole genome shotgun (WGS) entry which is preliminary data.</text>
</comment>
<name>A0ABV1KTF1_9BACL</name>
<dbReference type="Gene3D" id="3.40.190.10">
    <property type="entry name" value="Periplasmic binding protein-like II"/>
    <property type="match status" value="2"/>
</dbReference>
<feature type="signal peptide" evidence="4">
    <location>
        <begin position="1"/>
        <end position="20"/>
    </location>
</feature>